<dbReference type="EMBL" id="CYGX02000041">
    <property type="protein sequence ID" value="SIT43227.1"/>
    <property type="molecule type" value="Genomic_DNA"/>
</dbReference>
<sequence>MDLWIQPCAESADFYGQAAAELPHHGLILNGVGAANYARIEEHYTCARCQVAFAAELEQFLGAPGNQLEAERLPARSEVSELKGTLRQPDIR</sequence>
<gene>
    <name evidence="1" type="ORF">BN2475_410039</name>
</gene>
<dbReference type="Proteomes" id="UP000187012">
    <property type="component" value="Unassembled WGS sequence"/>
</dbReference>
<reference evidence="1 2" key="1">
    <citation type="submission" date="2016-12" db="EMBL/GenBank/DDBJ databases">
        <authorList>
            <person name="Song W.-J."/>
            <person name="Kurnit D.M."/>
        </authorList>
    </citation>
    <scope>NUCLEOTIDE SEQUENCE [LARGE SCALE GENOMIC DNA]</scope>
    <source>
        <strain evidence="1 2">STM7296</strain>
    </source>
</reference>
<name>A0A1N7S719_9BURK</name>
<proteinExistence type="predicted"/>
<dbReference type="AlphaFoldDB" id="A0A1N7S719"/>
<keyword evidence="2" id="KW-1185">Reference proteome</keyword>
<organism evidence="1 2">
    <name type="scientific">Paraburkholderia ribeironis</name>
    <dbReference type="NCBI Taxonomy" id="1247936"/>
    <lineage>
        <taxon>Bacteria</taxon>
        <taxon>Pseudomonadati</taxon>
        <taxon>Pseudomonadota</taxon>
        <taxon>Betaproteobacteria</taxon>
        <taxon>Burkholderiales</taxon>
        <taxon>Burkholderiaceae</taxon>
        <taxon>Paraburkholderia</taxon>
    </lineage>
</organism>
<protein>
    <submittedName>
        <fullName evidence="1">Uncharacterized protein</fullName>
    </submittedName>
</protein>
<evidence type="ECO:0000313" key="1">
    <source>
        <dbReference type="EMBL" id="SIT43227.1"/>
    </source>
</evidence>
<evidence type="ECO:0000313" key="2">
    <source>
        <dbReference type="Proteomes" id="UP000187012"/>
    </source>
</evidence>
<accession>A0A1N7S719</accession>